<dbReference type="Proteomes" id="UP001470230">
    <property type="component" value="Unassembled WGS sequence"/>
</dbReference>
<dbReference type="InterPro" id="IPR026906">
    <property type="entry name" value="LRR_5"/>
</dbReference>
<comment type="caution">
    <text evidence="1">The sequence shown here is derived from an EMBL/GenBank/DDBJ whole genome shotgun (WGS) entry which is preliminary data.</text>
</comment>
<dbReference type="InterPro" id="IPR053139">
    <property type="entry name" value="Surface_bspA-like"/>
</dbReference>
<evidence type="ECO:0000313" key="2">
    <source>
        <dbReference type="Proteomes" id="UP001470230"/>
    </source>
</evidence>
<dbReference type="EMBL" id="JAPFFF010000012">
    <property type="protein sequence ID" value="KAK8875963.1"/>
    <property type="molecule type" value="Genomic_DNA"/>
</dbReference>
<dbReference type="Gene3D" id="3.40.50.12480">
    <property type="match status" value="3"/>
</dbReference>
<evidence type="ECO:0008006" key="3">
    <source>
        <dbReference type="Google" id="ProtNLM"/>
    </source>
</evidence>
<dbReference type="SUPFAM" id="SSF48403">
    <property type="entry name" value="Ankyrin repeat"/>
    <property type="match status" value="1"/>
</dbReference>
<dbReference type="SUPFAM" id="SSF52058">
    <property type="entry name" value="L domain-like"/>
    <property type="match status" value="1"/>
</dbReference>
<dbReference type="PANTHER" id="PTHR45661:SF3">
    <property type="entry name" value="IG-LIKE DOMAIN-CONTAINING PROTEIN"/>
    <property type="match status" value="1"/>
</dbReference>
<dbReference type="Pfam" id="PF13306">
    <property type="entry name" value="LRR_5"/>
    <property type="match status" value="1"/>
</dbReference>
<dbReference type="Gene3D" id="1.25.40.20">
    <property type="entry name" value="Ankyrin repeat-containing domain"/>
    <property type="match status" value="1"/>
</dbReference>
<protein>
    <recommendedName>
        <fullName evidence="3">Surface antigen BspA-like</fullName>
    </recommendedName>
</protein>
<name>A0ABR2JF37_9EUKA</name>
<gene>
    <name evidence="1" type="ORF">M9Y10_006143</name>
</gene>
<dbReference type="InterPro" id="IPR036770">
    <property type="entry name" value="Ankyrin_rpt-contain_sf"/>
</dbReference>
<proteinExistence type="predicted"/>
<accession>A0ABR2JF37</accession>
<keyword evidence="2" id="KW-1185">Reference proteome</keyword>
<dbReference type="PANTHER" id="PTHR45661">
    <property type="entry name" value="SURFACE ANTIGEN"/>
    <property type="match status" value="1"/>
</dbReference>
<sequence length="706" mass="81182">MEIQQYLEKMKSIQVNLLQFLDDDENKEENRQNLFKLLEDPKILEDRHEFKALLNLIQKIINHHHRTSDFFSKIEAIFLLFKKEIKQTFSNIEIFNIFKSSKRILLFFIENGFIELNESIADKLLNKKHREWLSHYYFYPDVIPFLSKPFIRKVEKEFPENYQELKKKGVNHHQICEIIRSDSLQDFVSYSTENQINLNSTVKDSFFETNLFLLDNEPTLIEYAAFYGSIQIFQYLLNNKVEVTSSLWLYAIHSASLDLILTLGRVQFEIEELSYQKFLEEAIKCHHNELVIYIQTNFFTKSFEIYNADCNYNKNSLAYAFHYDNYVFFVNHYGHKFALFYACQYDYYKLVQLYLKSKTIDLGETLSLAANSDNYEIVQLLLVESGQKICGNSFKRCVKLTEITIPSNITQIGEGSFYGCTSLRNINLSPSVENIGEYAFFECTALKQITFPLTVDFIGRFAFNACISLTHIEFPPLLKMIEKFSFNECTALKEITISKEVELINDSAFCGCVSLKVINFDTPSKLERIAMRTFENCSALTEVDLPSSVTSIGMYCFKYCHLLKKVTIPSNVTSIGLGAFWGCSSLQKIEIPSSVTELGEYAFSCCSSLSSINIPRSLKLIDEGTFGCCFALKYVTIPNSVTVIKTLAFGECTSLVNVALPMTLIEIESLAFRGCSNLLQIIIPASITKVDDDAFPKETIVIKTNH</sequence>
<evidence type="ECO:0000313" key="1">
    <source>
        <dbReference type="EMBL" id="KAK8875963.1"/>
    </source>
</evidence>
<organism evidence="1 2">
    <name type="scientific">Tritrichomonas musculus</name>
    <dbReference type="NCBI Taxonomy" id="1915356"/>
    <lineage>
        <taxon>Eukaryota</taxon>
        <taxon>Metamonada</taxon>
        <taxon>Parabasalia</taxon>
        <taxon>Tritrichomonadida</taxon>
        <taxon>Tritrichomonadidae</taxon>
        <taxon>Tritrichomonas</taxon>
    </lineage>
</organism>
<reference evidence="1 2" key="1">
    <citation type="submission" date="2024-04" db="EMBL/GenBank/DDBJ databases">
        <title>Tritrichomonas musculus Genome.</title>
        <authorList>
            <person name="Alves-Ferreira E."/>
            <person name="Grigg M."/>
            <person name="Lorenzi H."/>
            <person name="Galac M."/>
        </authorList>
    </citation>
    <scope>NUCLEOTIDE SEQUENCE [LARGE SCALE GENOMIC DNA]</scope>
    <source>
        <strain evidence="1 2">EAF2021</strain>
    </source>
</reference>
<dbReference type="InterPro" id="IPR032675">
    <property type="entry name" value="LRR_dom_sf"/>
</dbReference>
<dbReference type="Gene3D" id="3.80.10.10">
    <property type="entry name" value="Ribonuclease Inhibitor"/>
    <property type="match status" value="1"/>
</dbReference>